<dbReference type="GO" id="GO:0006325">
    <property type="term" value="P:chromatin organization"/>
    <property type="evidence" value="ECO:0007669"/>
    <property type="project" value="UniProtKB-KW"/>
</dbReference>
<feature type="region of interest" description="Disordered" evidence="2">
    <location>
        <begin position="1501"/>
        <end position="1577"/>
    </location>
</feature>
<organism evidence="5 6">
    <name type="scientific">Asparagus officinalis</name>
    <name type="common">Garden asparagus</name>
    <dbReference type="NCBI Taxonomy" id="4686"/>
    <lineage>
        <taxon>Eukaryota</taxon>
        <taxon>Viridiplantae</taxon>
        <taxon>Streptophyta</taxon>
        <taxon>Embryophyta</taxon>
        <taxon>Tracheophyta</taxon>
        <taxon>Spermatophyta</taxon>
        <taxon>Magnoliopsida</taxon>
        <taxon>Liliopsida</taxon>
        <taxon>Asparagales</taxon>
        <taxon>Asparagaceae</taxon>
        <taxon>Asparagoideae</taxon>
        <taxon>Asparagus</taxon>
    </lineage>
</organism>
<feature type="region of interest" description="Disordered" evidence="2">
    <location>
        <begin position="678"/>
        <end position="701"/>
    </location>
</feature>
<feature type="compositionally biased region" description="Polar residues" evidence="2">
    <location>
        <begin position="175"/>
        <end position="184"/>
    </location>
</feature>
<feature type="compositionally biased region" description="Polar residues" evidence="2">
    <location>
        <begin position="255"/>
        <end position="270"/>
    </location>
</feature>
<feature type="compositionally biased region" description="Low complexity" evidence="2">
    <location>
        <begin position="1501"/>
        <end position="1531"/>
    </location>
</feature>
<dbReference type="InterPro" id="IPR001005">
    <property type="entry name" value="SANT/Myb"/>
</dbReference>
<dbReference type="PANTHER" id="PTHR46774:SF3">
    <property type="entry name" value="CHROMATIN MODIFICATION-RELATED PROTEIN EAF1 A-RELATED"/>
    <property type="match status" value="1"/>
</dbReference>
<protein>
    <recommendedName>
        <fullName evidence="7">Myb-like domain-containing protein</fullName>
    </recommendedName>
</protein>
<feature type="region of interest" description="Disordered" evidence="2">
    <location>
        <begin position="1116"/>
        <end position="1136"/>
    </location>
</feature>
<dbReference type="PANTHER" id="PTHR46774">
    <property type="entry name" value="CHROMATIN MODIFICATION-RELATED PROTEIN EAF1 A-RELATED"/>
    <property type="match status" value="1"/>
</dbReference>
<dbReference type="PROSITE" id="PS50090">
    <property type="entry name" value="MYB_LIKE"/>
    <property type="match status" value="1"/>
</dbReference>
<dbReference type="OMA" id="MGHRKHL"/>
<reference evidence="6" key="1">
    <citation type="journal article" date="2017" name="Nat. Commun.">
        <title>The asparagus genome sheds light on the origin and evolution of a young Y chromosome.</title>
        <authorList>
            <person name="Harkess A."/>
            <person name="Zhou J."/>
            <person name="Xu C."/>
            <person name="Bowers J.E."/>
            <person name="Van der Hulst R."/>
            <person name="Ayyampalayam S."/>
            <person name="Mercati F."/>
            <person name="Riccardi P."/>
            <person name="McKain M.R."/>
            <person name="Kakrana A."/>
            <person name="Tang H."/>
            <person name="Ray J."/>
            <person name="Groenendijk J."/>
            <person name="Arikit S."/>
            <person name="Mathioni S.M."/>
            <person name="Nakano M."/>
            <person name="Shan H."/>
            <person name="Telgmann-Rauber A."/>
            <person name="Kanno A."/>
            <person name="Yue Z."/>
            <person name="Chen H."/>
            <person name="Li W."/>
            <person name="Chen Y."/>
            <person name="Xu X."/>
            <person name="Zhang Y."/>
            <person name="Luo S."/>
            <person name="Chen H."/>
            <person name="Gao J."/>
            <person name="Mao Z."/>
            <person name="Pires J.C."/>
            <person name="Luo M."/>
            <person name="Kudrna D."/>
            <person name="Wing R.A."/>
            <person name="Meyers B.C."/>
            <person name="Yi K."/>
            <person name="Kong H."/>
            <person name="Lavrijsen P."/>
            <person name="Sunseri F."/>
            <person name="Falavigna A."/>
            <person name="Ye Y."/>
            <person name="Leebens-Mack J.H."/>
            <person name="Chen G."/>
        </authorList>
    </citation>
    <scope>NUCLEOTIDE SEQUENCE [LARGE SCALE GENOMIC DNA]</scope>
    <source>
        <strain evidence="6">cv. DH0086</strain>
    </source>
</reference>
<feature type="region of interest" description="Disordered" evidence="2">
    <location>
        <begin position="253"/>
        <end position="280"/>
    </location>
</feature>
<feature type="compositionally biased region" description="Polar residues" evidence="2">
    <location>
        <begin position="1539"/>
        <end position="1559"/>
    </location>
</feature>
<feature type="domain" description="Myb-like" evidence="3">
    <location>
        <begin position="1054"/>
        <end position="1112"/>
    </location>
</feature>
<dbReference type="Gene3D" id="1.10.10.60">
    <property type="entry name" value="Homeodomain-like"/>
    <property type="match status" value="1"/>
</dbReference>
<feature type="compositionally biased region" description="Polar residues" evidence="2">
    <location>
        <begin position="375"/>
        <end position="387"/>
    </location>
</feature>
<feature type="compositionally biased region" description="Polar residues" evidence="2">
    <location>
        <begin position="875"/>
        <end position="884"/>
    </location>
</feature>
<feature type="region of interest" description="Disordered" evidence="2">
    <location>
        <begin position="359"/>
        <end position="387"/>
    </location>
</feature>
<feature type="compositionally biased region" description="Polar residues" evidence="2">
    <location>
        <begin position="1626"/>
        <end position="1654"/>
    </location>
</feature>
<proteinExistence type="predicted"/>
<gene>
    <name evidence="5" type="ORF">A4U43_C06F8280</name>
</gene>
<feature type="domain" description="HSA" evidence="4">
    <location>
        <begin position="529"/>
        <end position="602"/>
    </location>
</feature>
<dbReference type="SMART" id="SM00717">
    <property type="entry name" value="SANT"/>
    <property type="match status" value="1"/>
</dbReference>
<evidence type="ECO:0000259" key="3">
    <source>
        <dbReference type="PROSITE" id="PS50090"/>
    </source>
</evidence>
<feature type="region of interest" description="Disordered" evidence="2">
    <location>
        <begin position="1382"/>
        <end position="1413"/>
    </location>
</feature>
<feature type="compositionally biased region" description="Low complexity" evidence="2">
    <location>
        <begin position="1737"/>
        <end position="1749"/>
    </location>
</feature>
<dbReference type="Pfam" id="PF13921">
    <property type="entry name" value="Myb_DNA-bind_6"/>
    <property type="match status" value="1"/>
</dbReference>
<dbReference type="Pfam" id="PF07529">
    <property type="entry name" value="HSA"/>
    <property type="match status" value="1"/>
</dbReference>
<feature type="compositionally biased region" description="Polar residues" evidence="2">
    <location>
        <begin position="1387"/>
        <end position="1399"/>
    </location>
</feature>
<evidence type="ECO:0000256" key="2">
    <source>
        <dbReference type="SAM" id="MobiDB-lite"/>
    </source>
</evidence>
<dbReference type="CDD" id="cd00167">
    <property type="entry name" value="SANT"/>
    <property type="match status" value="1"/>
</dbReference>
<feature type="compositionally biased region" description="Basic and acidic residues" evidence="2">
    <location>
        <begin position="359"/>
        <end position="371"/>
    </location>
</feature>
<name>A0A5P1EMR4_ASPOF</name>
<dbReference type="InterPro" id="IPR044798">
    <property type="entry name" value="EAF1A/B"/>
</dbReference>
<feature type="region of interest" description="Disordered" evidence="2">
    <location>
        <begin position="160"/>
        <end position="219"/>
    </location>
</feature>
<keyword evidence="1" id="KW-0156">Chromatin regulator</keyword>
<dbReference type="PROSITE" id="PS51204">
    <property type="entry name" value="HSA"/>
    <property type="match status" value="1"/>
</dbReference>
<dbReference type="SMART" id="SM00573">
    <property type="entry name" value="HSA"/>
    <property type="match status" value="1"/>
</dbReference>
<dbReference type="Proteomes" id="UP000243459">
    <property type="component" value="Chromosome 6"/>
</dbReference>
<evidence type="ECO:0000313" key="6">
    <source>
        <dbReference type="Proteomes" id="UP000243459"/>
    </source>
</evidence>
<dbReference type="InterPro" id="IPR014012">
    <property type="entry name" value="HSA_dom"/>
</dbReference>
<feature type="compositionally biased region" description="Low complexity" evidence="2">
    <location>
        <begin position="1706"/>
        <end position="1724"/>
    </location>
</feature>
<evidence type="ECO:0000256" key="1">
    <source>
        <dbReference type="ARBA" id="ARBA00022853"/>
    </source>
</evidence>
<dbReference type="GO" id="GO:0035267">
    <property type="term" value="C:NuA4 histone acetyltransferase complex"/>
    <property type="evidence" value="ECO:0007669"/>
    <property type="project" value="InterPro"/>
</dbReference>
<evidence type="ECO:0000259" key="4">
    <source>
        <dbReference type="PROSITE" id="PS51204"/>
    </source>
</evidence>
<dbReference type="EMBL" id="CM007386">
    <property type="protein sequence ID" value="ONK66457.1"/>
    <property type="molecule type" value="Genomic_DNA"/>
</dbReference>
<feature type="region of interest" description="Disordered" evidence="2">
    <location>
        <begin position="1618"/>
        <end position="1800"/>
    </location>
</feature>
<sequence>MGGAVDSGVRLRTKISPHRAAIEKAQAELRQECDGGNPLDFKFGHAASTSLHSTSFTDQQAEQCAISEAKGSFVLIASRHGDSIESSGRPGESVKRETNTADNLVLFDGENSVPSGVKNLKRKRGNASLLEQTSEGAGCTHTKGTEDSLIFHLGVKNQAYTRRNRSRTSRDGHGNKSSTSSTLGHSDGNGPVREAHTDKDGASYVSNSISKGNDLSKTSSTGCKLDMELDVAQKHHSSVNVIKDRVLERKAELNISENTNQSNTQTSSHVEQAAKDQATSVDFQSVAHEATGNVSEKVNDLSVPDKNVTGVLCDDPNSKLGTDSLTEIRRLIDVQTDTQTKKENMTSVNATSEKCSMLRHEEGNSDGECKEGSPYQKTTDNKGASENGLSTGVEALITAVPSNPSNSTIHIKDEIELSDDRIEIVSTQKSLKSNGEIVSETQKILNNSLGDSSHSTNNAGGAISCFNVLAGQPSTTTLSERGISRLSTASEVQSIAANHLKLEKKAHEDAILKEARVIKANLKRTAQLSSYKSSEKQQKSHWDFVLEEMAWMANDFMQERLWKTAAAAHISHSIASSGHSEFVQNIIYRKQRNIARTLAKAVMHFWHSADVSRTTGEALNCASEGCNSDLFESCKVNGEDGKAQDNEDVDAGNITSHTSIQGYAVRFLKYDCATSTHSVLAEPPSTPDRVNDAGRPETSCESDISEESLFYTVPPGAMQVYRDTVESQWLNYEKMVNHMNHEDCEASRSGFLLDGPLKNEYEEEEGETGSYLLPGAVEGIMSSKLTLKRKKIFPQKYVARSFNVGSDFSFDSHLEGKSANIPLMTTGRRPRSTPNSGLIPIKRVRTATRQRVPSPFGAGVTGSLNITNKADVSIGDTNSLQDDQGSMHGGSQPKKNMDIESTVDFERQFLFDSSETSTKPKKKKSKHFGYCADLSASGVLVVSRKGSAFDQRLQADLMIQQEQRDQIKSRLEDQHDDSNGNIATGIYGQHAAKKPKLLKQLTYPAQEAIMPATGSVSSPVASQTSNMSSQYKFIKIITNRDQGKKSKTTKMAAGQSDSGTSWTNFEDQALVVFVHDMGPNWELVSDAINSTLQFKCIFRKPKECKDRHKYLMEKSAGDGADSAEDSGTSQPYPSTIPGIPKGSAIQLFQHLQGPIEEDTLKAHFEKLVLIGQKLHSFRNQKNTQELKQITLVHSSHFVALSQTCPNNLGGGILSPLDLCDAITSSPDVALGCQGSNTSGAAIPTHQVSPSPSLPTSNASTMSLGSSGIVPGSNLPSPSTPLNPPARDTQRYFMHRAASLPVDDQQKMHYAPVLSGRNNQQASMAVPGSLPVGVDQGIHMLSTGNGMGMMGGRTMPMSRPGFQPILSQSMPMVSSGGMLASCGGVPNPVNTHPSTLSGPENSMLRPQPGQNTEDHRQMTMQEIPLHISQGNGQLMPPFSAMSTQFSTITRPSSLSSYQAQKHQQSYILGNPNHTHIQGMNRSSPQLHSYAIRLAKERQLQQRLMPQVQQPYSAVQSSSQLQQQPQPSSSSLPFPAKAQHNKQQMQSKSQGSPGLSNQVMKQRQQQQQQQQQLRLRQQHKQQLQQQAELVKGVGGGSMLIHENLTFDPSQVSDKPLIQMERGFFPGSSGLNSAIPQSSNQHKSNYGLPSQSSNQISPHPLNPLSAPTPPQLQHQINQNTQRMMQQSGHLSSDGRVKSSGDQVQVHQMIPTTSLPISTSSAPLMSSSTQRKTEPSHDVNSPTPTTHLTSSPSGGTDLQTRDHWQLQQQSQSQLQLQQQQKSQHPHGQGMQGNKYARPSKLGSG</sequence>
<feature type="compositionally biased region" description="Polar residues" evidence="2">
    <location>
        <begin position="1668"/>
        <end position="1687"/>
    </location>
</feature>
<feature type="compositionally biased region" description="Low complexity" evidence="2">
    <location>
        <begin position="1761"/>
        <end position="1778"/>
    </location>
</feature>
<feature type="compositionally biased region" description="Low complexity" evidence="2">
    <location>
        <begin position="1560"/>
        <end position="1577"/>
    </location>
</feature>
<accession>A0A5P1EMR4</accession>
<evidence type="ECO:0008006" key="7">
    <source>
        <dbReference type="Google" id="ProtNLM"/>
    </source>
</evidence>
<feature type="region of interest" description="Disordered" evidence="2">
    <location>
        <begin position="875"/>
        <end position="895"/>
    </location>
</feature>
<evidence type="ECO:0000313" key="5">
    <source>
        <dbReference type="EMBL" id="ONK66457.1"/>
    </source>
</evidence>
<feature type="compositionally biased region" description="Polar residues" evidence="2">
    <location>
        <begin position="204"/>
        <end position="219"/>
    </location>
</feature>
<dbReference type="Gramene" id="ONK66457">
    <property type="protein sequence ID" value="ONK66457"/>
    <property type="gene ID" value="A4U43_C06F8280"/>
</dbReference>
<keyword evidence="6" id="KW-1185">Reference proteome</keyword>